<evidence type="ECO:0000313" key="8">
    <source>
        <dbReference type="Proteomes" id="UP000308705"/>
    </source>
</evidence>
<dbReference type="SUPFAM" id="SSF56349">
    <property type="entry name" value="DNA breaking-rejoining enzymes"/>
    <property type="match status" value="1"/>
</dbReference>
<dbReference type="InterPro" id="IPR002104">
    <property type="entry name" value="Integrase_catalytic"/>
</dbReference>
<evidence type="ECO:0000259" key="6">
    <source>
        <dbReference type="PROSITE" id="PS51898"/>
    </source>
</evidence>
<proteinExistence type="inferred from homology"/>
<keyword evidence="8" id="KW-1185">Reference proteome</keyword>
<evidence type="ECO:0000256" key="4">
    <source>
        <dbReference type="ARBA" id="ARBA00023172"/>
    </source>
</evidence>
<comment type="caution">
    <text evidence="7">The sequence shown here is derived from an EMBL/GenBank/DDBJ whole genome shotgun (WGS) entry which is preliminary data.</text>
</comment>
<dbReference type="InterPro" id="IPR011010">
    <property type="entry name" value="DNA_brk_join_enz"/>
</dbReference>
<dbReference type="InterPro" id="IPR010998">
    <property type="entry name" value="Integrase_recombinase_N"/>
</dbReference>
<evidence type="ECO:0000256" key="1">
    <source>
        <dbReference type="ARBA" id="ARBA00008857"/>
    </source>
</evidence>
<gene>
    <name evidence="7" type="ORF">FDA94_28495</name>
</gene>
<evidence type="ECO:0000256" key="2">
    <source>
        <dbReference type="ARBA" id="ARBA00022908"/>
    </source>
</evidence>
<dbReference type="CDD" id="cd00397">
    <property type="entry name" value="DNA_BRE_C"/>
    <property type="match status" value="1"/>
</dbReference>
<dbReference type="InterPro" id="IPR004107">
    <property type="entry name" value="Integrase_SAM-like_N"/>
</dbReference>
<organism evidence="7 8">
    <name type="scientific">Herbidospora galbida</name>
    <dbReference type="NCBI Taxonomy" id="2575442"/>
    <lineage>
        <taxon>Bacteria</taxon>
        <taxon>Bacillati</taxon>
        <taxon>Actinomycetota</taxon>
        <taxon>Actinomycetes</taxon>
        <taxon>Streptosporangiales</taxon>
        <taxon>Streptosporangiaceae</taxon>
        <taxon>Herbidospora</taxon>
    </lineage>
</organism>
<accession>A0A4U3M8E1</accession>
<dbReference type="Pfam" id="PF14659">
    <property type="entry name" value="Phage_int_SAM_3"/>
    <property type="match status" value="1"/>
</dbReference>
<evidence type="ECO:0000313" key="7">
    <source>
        <dbReference type="EMBL" id="TKK84572.1"/>
    </source>
</evidence>
<dbReference type="GO" id="GO:0003677">
    <property type="term" value="F:DNA binding"/>
    <property type="evidence" value="ECO:0007669"/>
    <property type="project" value="UniProtKB-KW"/>
</dbReference>
<dbReference type="Gene3D" id="1.10.443.10">
    <property type="entry name" value="Intergrase catalytic core"/>
    <property type="match status" value="1"/>
</dbReference>
<evidence type="ECO:0000256" key="5">
    <source>
        <dbReference type="SAM" id="MobiDB-lite"/>
    </source>
</evidence>
<comment type="similarity">
    <text evidence="1">Belongs to the 'phage' integrase family.</text>
</comment>
<protein>
    <recommendedName>
        <fullName evidence="6">Tyr recombinase domain-containing protein</fullName>
    </recommendedName>
</protein>
<dbReference type="AlphaFoldDB" id="A0A4U3M8E1"/>
<keyword evidence="4" id="KW-0233">DNA recombination</keyword>
<dbReference type="PROSITE" id="PS51898">
    <property type="entry name" value="TYR_RECOMBINASE"/>
    <property type="match status" value="1"/>
</dbReference>
<keyword evidence="3" id="KW-0238">DNA-binding</keyword>
<dbReference type="RefSeq" id="WP_137250156.1">
    <property type="nucleotide sequence ID" value="NZ_SZQA01000033.1"/>
</dbReference>
<dbReference type="InterPro" id="IPR050808">
    <property type="entry name" value="Phage_Integrase"/>
</dbReference>
<feature type="region of interest" description="Disordered" evidence="5">
    <location>
        <begin position="1"/>
        <end position="26"/>
    </location>
</feature>
<keyword evidence="2" id="KW-0229">DNA integration</keyword>
<dbReference type="Proteomes" id="UP000308705">
    <property type="component" value="Unassembled WGS sequence"/>
</dbReference>
<dbReference type="Pfam" id="PF00589">
    <property type="entry name" value="Phage_integrase"/>
    <property type="match status" value="1"/>
</dbReference>
<dbReference type="GO" id="GO:0015074">
    <property type="term" value="P:DNA integration"/>
    <property type="evidence" value="ECO:0007669"/>
    <property type="project" value="UniProtKB-KW"/>
</dbReference>
<evidence type="ECO:0000256" key="3">
    <source>
        <dbReference type="ARBA" id="ARBA00023125"/>
    </source>
</evidence>
<dbReference type="GO" id="GO:0006310">
    <property type="term" value="P:DNA recombination"/>
    <property type="evidence" value="ECO:0007669"/>
    <property type="project" value="UniProtKB-KW"/>
</dbReference>
<feature type="domain" description="Tyr recombinase" evidence="6">
    <location>
        <begin position="189"/>
        <end position="372"/>
    </location>
</feature>
<sequence length="420" mass="47237">MATTRPRAGGSVRKVTSKNDPCPHGKGAKCDCRWRVQYVDGSGRQRERKFDTKAQADAHLTEVNKAKITTGSVPGHLTGDSPTVEQLCDKWFAHRADFTPGTVRNYRSKCRCHIVPFFGATTMVSKITNDQVEQFRDHLYAEEISPGEVITIISSVLKGMLEYAHEKGWVGRNPCIGVRFKPVPENEVYLPTRQNVLDMAEKIDPFYRLTIFLQALLGLRAGEVMGGSWDCIRDGYFRAYRQLDTAGELIPLKGKKEGEYRDIPIPPQMAEEFERHGHLYGREGWFFRSPRRPGYPIGRTAHTTAFNTARLMLGFHDGSFVPQCLRHYFCTNMVRVTQNIALVAVWAGHASVQTTYDNYFHYVDEDIRIGAAASALFLRPDFIEAAEAGKPVNDLVISPLREPGKKPRRRHLAGVAAGPL</sequence>
<dbReference type="PANTHER" id="PTHR30629:SF2">
    <property type="entry name" value="PROPHAGE INTEGRASE INTS-RELATED"/>
    <property type="match status" value="1"/>
</dbReference>
<dbReference type="PANTHER" id="PTHR30629">
    <property type="entry name" value="PROPHAGE INTEGRASE"/>
    <property type="match status" value="1"/>
</dbReference>
<dbReference type="OrthoDB" id="1822491at2"/>
<dbReference type="Gene3D" id="1.10.150.130">
    <property type="match status" value="1"/>
</dbReference>
<reference evidence="7 8" key="1">
    <citation type="submission" date="2019-04" db="EMBL/GenBank/DDBJ databases">
        <title>Herbidospora sp. NEAU-GS14.nov., a novel actinomycete isolated from soil.</title>
        <authorList>
            <person name="Han L."/>
        </authorList>
    </citation>
    <scope>NUCLEOTIDE SEQUENCE [LARGE SCALE GENOMIC DNA]</scope>
    <source>
        <strain evidence="7 8">NEAU-GS14</strain>
    </source>
</reference>
<name>A0A4U3M8E1_9ACTN</name>
<dbReference type="EMBL" id="SZQA01000033">
    <property type="protein sequence ID" value="TKK84572.1"/>
    <property type="molecule type" value="Genomic_DNA"/>
</dbReference>
<dbReference type="InterPro" id="IPR013762">
    <property type="entry name" value="Integrase-like_cat_sf"/>
</dbReference>